<dbReference type="GO" id="GO:0140359">
    <property type="term" value="F:ABC-type transporter activity"/>
    <property type="evidence" value="ECO:0007669"/>
    <property type="project" value="InterPro"/>
</dbReference>
<evidence type="ECO:0000256" key="1">
    <source>
        <dbReference type="SAM" id="Phobius"/>
    </source>
</evidence>
<dbReference type="Proteomes" id="UP000077355">
    <property type="component" value="Unassembled WGS sequence"/>
</dbReference>
<feature type="transmembrane region" description="Helical" evidence="1">
    <location>
        <begin position="119"/>
        <end position="142"/>
    </location>
</feature>
<feature type="transmembrane region" description="Helical" evidence="1">
    <location>
        <begin position="66"/>
        <end position="87"/>
    </location>
</feature>
<proteinExistence type="predicted"/>
<keyword evidence="3" id="KW-1185">Reference proteome</keyword>
<evidence type="ECO:0000313" key="2">
    <source>
        <dbReference type="EMBL" id="OAB45854.1"/>
    </source>
</evidence>
<keyword evidence="1" id="KW-1133">Transmembrane helix</keyword>
<keyword evidence="1" id="KW-0812">Transmembrane</keyword>
<evidence type="ECO:0008006" key="4">
    <source>
        <dbReference type="Google" id="ProtNLM"/>
    </source>
</evidence>
<organism evidence="2 3">
    <name type="scientific">Paenibacillus antarcticus</name>
    <dbReference type="NCBI Taxonomy" id="253703"/>
    <lineage>
        <taxon>Bacteria</taxon>
        <taxon>Bacillati</taxon>
        <taxon>Bacillota</taxon>
        <taxon>Bacilli</taxon>
        <taxon>Bacillales</taxon>
        <taxon>Paenibacillaceae</taxon>
        <taxon>Paenibacillus</taxon>
    </lineage>
</organism>
<dbReference type="RefSeq" id="WP_068650280.1">
    <property type="nucleotide sequence ID" value="NZ_CP043611.1"/>
</dbReference>
<name>A0A168NJH8_9BACL</name>
<dbReference type="OrthoDB" id="4187110at2"/>
<sequence>MRSTWIFYQKEMLDMSRSFKLIWIPIVFAILGITQPIISLFMPEILEMSGGVPPEMLSLYETPSSAMVMVQVLSQYSTMGVLILVLASMNSVSGERYGGTAELIMVRPISVFSIMIAKWFAQCTQLLIAFGFGYIASFYYTYQMIGPLSWTSGLASFGLYGLWLILAMTITLLFSTILRGAGAAFVTLAILVLLSLLSSLLPTWFNWSPARLTSLSSEVLVGNGLSVSSVVICCLIAVGIIVFSLLSAARLLQKRVLPN</sequence>
<comment type="caution">
    <text evidence="2">The sequence shown here is derived from an EMBL/GenBank/DDBJ whole genome shotgun (WGS) entry which is preliminary data.</text>
</comment>
<keyword evidence="1" id="KW-0472">Membrane</keyword>
<dbReference type="EMBL" id="LVJI01000016">
    <property type="protein sequence ID" value="OAB45854.1"/>
    <property type="molecule type" value="Genomic_DNA"/>
</dbReference>
<protein>
    <recommendedName>
        <fullName evidence="4">ABC transporter permease</fullName>
    </recommendedName>
</protein>
<reference evidence="2 3" key="1">
    <citation type="submission" date="2016-03" db="EMBL/GenBank/DDBJ databases">
        <title>Draft genome sequence of Paenibacillus antarcticus CECT 5836.</title>
        <authorList>
            <person name="Shin S.-K."/>
            <person name="Yi H."/>
        </authorList>
    </citation>
    <scope>NUCLEOTIDE SEQUENCE [LARGE SCALE GENOMIC DNA]</scope>
    <source>
        <strain evidence="2 3">CECT 5836</strain>
    </source>
</reference>
<evidence type="ECO:0000313" key="3">
    <source>
        <dbReference type="Proteomes" id="UP000077355"/>
    </source>
</evidence>
<dbReference type="Pfam" id="PF12679">
    <property type="entry name" value="ABC2_membrane_2"/>
    <property type="match status" value="1"/>
</dbReference>
<dbReference type="PANTHER" id="PTHR43471">
    <property type="entry name" value="ABC TRANSPORTER PERMEASE"/>
    <property type="match status" value="1"/>
</dbReference>
<dbReference type="GO" id="GO:0005886">
    <property type="term" value="C:plasma membrane"/>
    <property type="evidence" value="ECO:0007669"/>
    <property type="project" value="UniProtKB-SubCell"/>
</dbReference>
<gene>
    <name evidence="2" type="ORF">PBAT_13210</name>
</gene>
<dbReference type="AlphaFoldDB" id="A0A168NJH8"/>
<feature type="transmembrane region" description="Helical" evidence="1">
    <location>
        <begin position="21"/>
        <end position="46"/>
    </location>
</feature>
<feature type="transmembrane region" description="Helical" evidence="1">
    <location>
        <begin position="225"/>
        <end position="246"/>
    </location>
</feature>
<accession>A0A168NJH8</accession>
<feature type="transmembrane region" description="Helical" evidence="1">
    <location>
        <begin position="181"/>
        <end position="205"/>
    </location>
</feature>
<feature type="transmembrane region" description="Helical" evidence="1">
    <location>
        <begin position="154"/>
        <end position="174"/>
    </location>
</feature>